<gene>
    <name evidence="1" type="ORF">ElyMa_000067500</name>
</gene>
<organism evidence="1 2">
    <name type="scientific">Elysia marginata</name>
    <dbReference type="NCBI Taxonomy" id="1093978"/>
    <lineage>
        <taxon>Eukaryota</taxon>
        <taxon>Metazoa</taxon>
        <taxon>Spiralia</taxon>
        <taxon>Lophotrochozoa</taxon>
        <taxon>Mollusca</taxon>
        <taxon>Gastropoda</taxon>
        <taxon>Heterobranchia</taxon>
        <taxon>Euthyneura</taxon>
        <taxon>Panpulmonata</taxon>
        <taxon>Sacoglossa</taxon>
        <taxon>Placobranchoidea</taxon>
        <taxon>Plakobranchidae</taxon>
        <taxon>Elysia</taxon>
    </lineage>
</organism>
<evidence type="ECO:0000313" key="2">
    <source>
        <dbReference type="Proteomes" id="UP000762676"/>
    </source>
</evidence>
<accession>A0AAV4EH45</accession>
<keyword evidence="2" id="KW-1185">Reference proteome</keyword>
<sequence>MDAIYRFYFHVGAIEETRKREQVSAKLEGSSVSKAVIVHTVNFGEKPSTTGFLRCCDKSEVTLGWQLVTQGNYDNKFQATSITWRMMTKAQKKNKEQGQVIAISRRRFNGDWDDTVRMYNAKINKATTGALQVLTLRCDKVLHENFISISVQFNRTKFIDKLNNDAVSSFIS</sequence>
<comment type="caution">
    <text evidence="1">The sequence shown here is derived from an EMBL/GenBank/DDBJ whole genome shotgun (WGS) entry which is preliminary data.</text>
</comment>
<evidence type="ECO:0000313" key="1">
    <source>
        <dbReference type="EMBL" id="GFR59985.1"/>
    </source>
</evidence>
<protein>
    <submittedName>
        <fullName evidence="1">Uncharacterized protein</fullName>
    </submittedName>
</protein>
<name>A0AAV4EH45_9GAST</name>
<reference evidence="1 2" key="1">
    <citation type="journal article" date="2021" name="Elife">
        <title>Chloroplast acquisition without the gene transfer in kleptoplastic sea slugs, Plakobranchus ocellatus.</title>
        <authorList>
            <person name="Maeda T."/>
            <person name="Takahashi S."/>
            <person name="Yoshida T."/>
            <person name="Shimamura S."/>
            <person name="Takaki Y."/>
            <person name="Nagai Y."/>
            <person name="Toyoda A."/>
            <person name="Suzuki Y."/>
            <person name="Arimoto A."/>
            <person name="Ishii H."/>
            <person name="Satoh N."/>
            <person name="Nishiyama T."/>
            <person name="Hasebe M."/>
            <person name="Maruyama T."/>
            <person name="Minagawa J."/>
            <person name="Obokata J."/>
            <person name="Shigenobu S."/>
        </authorList>
    </citation>
    <scope>NUCLEOTIDE SEQUENCE [LARGE SCALE GENOMIC DNA]</scope>
</reference>
<proteinExistence type="predicted"/>
<dbReference type="AlphaFoldDB" id="A0AAV4EH45"/>
<dbReference type="EMBL" id="BMAT01000121">
    <property type="protein sequence ID" value="GFR59985.1"/>
    <property type="molecule type" value="Genomic_DNA"/>
</dbReference>
<dbReference type="Proteomes" id="UP000762676">
    <property type="component" value="Unassembled WGS sequence"/>
</dbReference>